<dbReference type="InterPro" id="IPR025857">
    <property type="entry name" value="MacB_PCD"/>
</dbReference>
<dbReference type="RefSeq" id="WP_066752715.1">
    <property type="nucleotide sequence ID" value="NZ_LXEN01000150.1"/>
</dbReference>
<dbReference type="InterPro" id="IPR011926">
    <property type="entry name" value="LolE_gammaproteobact"/>
</dbReference>
<proteinExistence type="inferred from homology"/>
<dbReference type="GO" id="GO:0042953">
    <property type="term" value="P:lipoprotein transport"/>
    <property type="evidence" value="ECO:0007669"/>
    <property type="project" value="InterPro"/>
</dbReference>
<comment type="caution">
    <text evidence="11">The sequence shown here is derived from an EMBL/GenBank/DDBJ whole genome shotgun (WGS) entry which is preliminary data.</text>
</comment>
<keyword evidence="4" id="KW-1003">Cell membrane</keyword>
<feature type="transmembrane region" description="Helical" evidence="8">
    <location>
        <begin position="320"/>
        <end position="342"/>
    </location>
</feature>
<protein>
    <submittedName>
        <fullName evidence="11">Lipoprotein releasing system transmembrane protein</fullName>
    </submittedName>
</protein>
<dbReference type="EMBL" id="LXEN01000150">
    <property type="protein sequence ID" value="OAT22546.1"/>
    <property type="molecule type" value="Genomic_DNA"/>
</dbReference>
<dbReference type="OrthoDB" id="9808461at2"/>
<sequence length="415" mass="45531">MAHLPLALVTALRFSRGRKRAGMVSLISVISTLGIMLGVAVLIIGLSAMNGFERELKNRILSVVPHGQIYSVKQPFTQWQSALPRIENTPGVVAAAPYVLLTGLLEKGTELKAVSVMGVSPDKQGDISTLPNYVQDNAWQDFKAGKQQIIIGQGVADALKLAKGDWLTILIPNNDDPTKLLQPKRIRLQVGGIFRLSGMLDHQLALIPLADAQKYLDYGQAVTGIEVKTIDPFQVNEIIHNAGINSQEYVYAKSWINDYGYMYSDIQMIRSIMYLSMILVIGVACFNIVSTLIMAVRDKSSDIAILRTLGARDSHIRNIFLWYGLLSGMVGCIAGVIIGALVAYNLTPLVSFIESLTGHSVLSGDVYFVDFLPSEIHWIDVFSVFVTTVILSLIASWYPARRATKLDPARILSGQ</sequence>
<evidence type="ECO:0000259" key="10">
    <source>
        <dbReference type="Pfam" id="PF12704"/>
    </source>
</evidence>
<comment type="similarity">
    <text evidence="2">Belongs to the ABC-4 integral membrane protein family. LolC/E subfamily.</text>
</comment>
<organism evidence="11 12">
    <name type="scientific">Proteus myxofaciens ATCC 19692</name>
    <dbReference type="NCBI Taxonomy" id="1354337"/>
    <lineage>
        <taxon>Bacteria</taxon>
        <taxon>Pseudomonadati</taxon>
        <taxon>Pseudomonadota</taxon>
        <taxon>Gammaproteobacteria</taxon>
        <taxon>Enterobacterales</taxon>
        <taxon>Morganellaceae</taxon>
        <taxon>Proteus</taxon>
    </lineage>
</organism>
<dbReference type="PANTHER" id="PTHR30489">
    <property type="entry name" value="LIPOPROTEIN-RELEASING SYSTEM TRANSMEMBRANE PROTEIN LOLE"/>
    <property type="match status" value="1"/>
</dbReference>
<accession>A0A198FE51</accession>
<dbReference type="InterPro" id="IPR011925">
    <property type="entry name" value="LolCE_TM"/>
</dbReference>
<keyword evidence="5 8" id="KW-0812">Transmembrane</keyword>
<dbReference type="NCBIfam" id="TIGR02213">
    <property type="entry name" value="lolE_release"/>
    <property type="match status" value="1"/>
</dbReference>
<dbReference type="InterPro" id="IPR051447">
    <property type="entry name" value="Lipoprotein-release_system"/>
</dbReference>
<gene>
    <name evidence="11" type="ORF">M983_2959</name>
</gene>
<dbReference type="GO" id="GO:0044874">
    <property type="term" value="P:lipoprotein localization to outer membrane"/>
    <property type="evidence" value="ECO:0007669"/>
    <property type="project" value="InterPro"/>
</dbReference>
<feature type="transmembrane region" description="Helical" evidence="8">
    <location>
        <begin position="381"/>
        <end position="400"/>
    </location>
</feature>
<keyword evidence="12" id="KW-1185">Reference proteome</keyword>
<keyword evidence="11" id="KW-0449">Lipoprotein</keyword>
<dbReference type="GO" id="GO:0098797">
    <property type="term" value="C:plasma membrane protein complex"/>
    <property type="evidence" value="ECO:0007669"/>
    <property type="project" value="TreeGrafter"/>
</dbReference>
<feature type="domain" description="MacB-like periplasmic core" evidence="10">
    <location>
        <begin position="28"/>
        <end position="238"/>
    </location>
</feature>
<evidence type="ECO:0000256" key="1">
    <source>
        <dbReference type="ARBA" id="ARBA00004651"/>
    </source>
</evidence>
<dbReference type="STRING" id="1354337.M983_2959"/>
<dbReference type="Pfam" id="PF12704">
    <property type="entry name" value="MacB_PCD"/>
    <property type="match status" value="1"/>
</dbReference>
<evidence type="ECO:0000256" key="3">
    <source>
        <dbReference type="ARBA" id="ARBA00022448"/>
    </source>
</evidence>
<evidence type="ECO:0000256" key="2">
    <source>
        <dbReference type="ARBA" id="ARBA00005236"/>
    </source>
</evidence>
<evidence type="ECO:0000256" key="7">
    <source>
        <dbReference type="ARBA" id="ARBA00023136"/>
    </source>
</evidence>
<evidence type="ECO:0000256" key="6">
    <source>
        <dbReference type="ARBA" id="ARBA00022989"/>
    </source>
</evidence>
<dbReference type="NCBIfam" id="NF008357">
    <property type="entry name" value="PRK11146.1"/>
    <property type="match status" value="1"/>
</dbReference>
<dbReference type="Pfam" id="PF02687">
    <property type="entry name" value="FtsX"/>
    <property type="match status" value="1"/>
</dbReference>
<dbReference type="InterPro" id="IPR003838">
    <property type="entry name" value="ABC3_permease_C"/>
</dbReference>
<feature type="transmembrane region" description="Helical" evidence="8">
    <location>
        <begin position="27"/>
        <end position="49"/>
    </location>
</feature>
<comment type="subcellular location">
    <subcellularLocation>
        <location evidence="1">Cell membrane</location>
        <topology evidence="1">Multi-pass membrane protein</topology>
    </subcellularLocation>
</comment>
<evidence type="ECO:0000256" key="4">
    <source>
        <dbReference type="ARBA" id="ARBA00022475"/>
    </source>
</evidence>
<evidence type="ECO:0000256" key="5">
    <source>
        <dbReference type="ARBA" id="ARBA00022692"/>
    </source>
</evidence>
<keyword evidence="7 8" id="KW-0472">Membrane</keyword>
<feature type="domain" description="ABC3 transporter permease C-terminal" evidence="9">
    <location>
        <begin position="276"/>
        <end position="408"/>
    </location>
</feature>
<keyword evidence="3" id="KW-0813">Transport</keyword>
<evidence type="ECO:0000256" key="8">
    <source>
        <dbReference type="SAM" id="Phobius"/>
    </source>
</evidence>
<evidence type="ECO:0000259" key="9">
    <source>
        <dbReference type="Pfam" id="PF02687"/>
    </source>
</evidence>
<dbReference type="Proteomes" id="UP000094023">
    <property type="component" value="Unassembled WGS sequence"/>
</dbReference>
<keyword evidence="6 8" id="KW-1133">Transmembrane helix</keyword>
<dbReference type="PATRIC" id="fig|1354337.4.peg.3046"/>
<reference evidence="11 12" key="1">
    <citation type="submission" date="2016-04" db="EMBL/GenBank/DDBJ databases">
        <title>ATOL: Assembling a taxonomically balanced genome-scale reconstruction of the evolutionary history of the Enterobacteriaceae.</title>
        <authorList>
            <person name="Plunkett G.III."/>
            <person name="Neeno-Eckwall E.C."/>
            <person name="Glasner J.D."/>
            <person name="Perna N.T."/>
        </authorList>
    </citation>
    <scope>NUCLEOTIDE SEQUENCE [LARGE SCALE GENOMIC DNA]</scope>
    <source>
        <strain evidence="11 12">ATCC 19692</strain>
    </source>
</reference>
<dbReference type="PANTHER" id="PTHR30489:SF0">
    <property type="entry name" value="LIPOPROTEIN-RELEASING SYSTEM TRANSMEMBRANE PROTEIN LOLE"/>
    <property type="match status" value="1"/>
</dbReference>
<feature type="transmembrane region" description="Helical" evidence="8">
    <location>
        <begin position="272"/>
        <end position="296"/>
    </location>
</feature>
<dbReference type="NCBIfam" id="TIGR02212">
    <property type="entry name" value="lolCE"/>
    <property type="match status" value="1"/>
</dbReference>
<dbReference type="AlphaFoldDB" id="A0A198FE51"/>
<evidence type="ECO:0000313" key="12">
    <source>
        <dbReference type="Proteomes" id="UP000094023"/>
    </source>
</evidence>
<name>A0A198FE51_9GAMM</name>
<evidence type="ECO:0000313" key="11">
    <source>
        <dbReference type="EMBL" id="OAT22546.1"/>
    </source>
</evidence>